<protein>
    <submittedName>
        <fullName evidence="2">DNA-binding protein H-NS</fullName>
    </submittedName>
</protein>
<proteinExistence type="predicted"/>
<dbReference type="Proteomes" id="UP001235712">
    <property type="component" value="Unassembled WGS sequence"/>
</dbReference>
<accession>A0ABT9PFC8</accession>
<feature type="region of interest" description="Disordered" evidence="1">
    <location>
        <begin position="47"/>
        <end position="74"/>
    </location>
</feature>
<reference evidence="2 3" key="1">
    <citation type="submission" date="2023-07" db="EMBL/GenBank/DDBJ databases">
        <title>Sequencing the genomes of 1000 actinobacteria strains.</title>
        <authorList>
            <person name="Klenk H.-P."/>
        </authorList>
    </citation>
    <scope>NUCLEOTIDE SEQUENCE [LARGE SCALE GENOMIC DNA]</scope>
    <source>
        <strain evidence="2 3">DSM 44388</strain>
    </source>
</reference>
<evidence type="ECO:0000313" key="2">
    <source>
        <dbReference type="EMBL" id="MDP9830880.1"/>
    </source>
</evidence>
<comment type="caution">
    <text evidence="2">The sequence shown here is derived from an EMBL/GenBank/DDBJ whole genome shotgun (WGS) entry which is preliminary data.</text>
</comment>
<sequence>MLNLQKQLVTDQKILEEDQKAGADQQVLNMDEARVSLDQAAISAAELASERQTAKPAAQRAEEPPAASTFDLYL</sequence>
<organism evidence="2 3">
    <name type="scientific">Kineosporia succinea</name>
    <dbReference type="NCBI Taxonomy" id="84632"/>
    <lineage>
        <taxon>Bacteria</taxon>
        <taxon>Bacillati</taxon>
        <taxon>Actinomycetota</taxon>
        <taxon>Actinomycetes</taxon>
        <taxon>Kineosporiales</taxon>
        <taxon>Kineosporiaceae</taxon>
        <taxon>Kineosporia</taxon>
    </lineage>
</organism>
<gene>
    <name evidence="2" type="ORF">J2S57_006629</name>
</gene>
<name>A0ABT9PFC8_9ACTN</name>
<keyword evidence="2" id="KW-0238">DNA-binding</keyword>
<keyword evidence="3" id="KW-1185">Reference proteome</keyword>
<dbReference type="EMBL" id="JAUSQZ010000001">
    <property type="protein sequence ID" value="MDP9830880.1"/>
    <property type="molecule type" value="Genomic_DNA"/>
</dbReference>
<feature type="compositionally biased region" description="Low complexity" evidence="1">
    <location>
        <begin position="54"/>
        <end position="67"/>
    </location>
</feature>
<evidence type="ECO:0000256" key="1">
    <source>
        <dbReference type="SAM" id="MobiDB-lite"/>
    </source>
</evidence>
<dbReference type="GO" id="GO:0003677">
    <property type="term" value="F:DNA binding"/>
    <property type="evidence" value="ECO:0007669"/>
    <property type="project" value="UniProtKB-KW"/>
</dbReference>
<dbReference type="RefSeq" id="WP_307250119.1">
    <property type="nucleotide sequence ID" value="NZ_JAUSQZ010000001.1"/>
</dbReference>
<evidence type="ECO:0000313" key="3">
    <source>
        <dbReference type="Proteomes" id="UP001235712"/>
    </source>
</evidence>